<comment type="caution">
    <text evidence="1">The sequence shown here is derived from an EMBL/GenBank/DDBJ whole genome shotgun (WGS) entry which is preliminary data.</text>
</comment>
<gene>
    <name evidence="1" type="ORF">FA95DRAFT_967456</name>
</gene>
<name>A0ACB8R7N0_9AGAM</name>
<proteinExistence type="predicted"/>
<dbReference type="Proteomes" id="UP000814033">
    <property type="component" value="Unassembled WGS sequence"/>
</dbReference>
<organism evidence="1 2">
    <name type="scientific">Auriscalpium vulgare</name>
    <dbReference type="NCBI Taxonomy" id="40419"/>
    <lineage>
        <taxon>Eukaryota</taxon>
        <taxon>Fungi</taxon>
        <taxon>Dikarya</taxon>
        <taxon>Basidiomycota</taxon>
        <taxon>Agaricomycotina</taxon>
        <taxon>Agaricomycetes</taxon>
        <taxon>Russulales</taxon>
        <taxon>Auriscalpiaceae</taxon>
        <taxon>Auriscalpium</taxon>
    </lineage>
</organism>
<reference evidence="1" key="2">
    <citation type="journal article" date="2022" name="New Phytol.">
        <title>Evolutionary transition to the ectomycorrhizal habit in the genomes of a hyperdiverse lineage of mushroom-forming fungi.</title>
        <authorList>
            <person name="Looney B."/>
            <person name="Miyauchi S."/>
            <person name="Morin E."/>
            <person name="Drula E."/>
            <person name="Courty P.E."/>
            <person name="Kohler A."/>
            <person name="Kuo A."/>
            <person name="LaButti K."/>
            <person name="Pangilinan J."/>
            <person name="Lipzen A."/>
            <person name="Riley R."/>
            <person name="Andreopoulos W."/>
            <person name="He G."/>
            <person name="Johnson J."/>
            <person name="Nolan M."/>
            <person name="Tritt A."/>
            <person name="Barry K.W."/>
            <person name="Grigoriev I.V."/>
            <person name="Nagy L.G."/>
            <person name="Hibbett D."/>
            <person name="Henrissat B."/>
            <person name="Matheny P.B."/>
            <person name="Labbe J."/>
            <person name="Martin F.M."/>
        </authorList>
    </citation>
    <scope>NUCLEOTIDE SEQUENCE</scope>
    <source>
        <strain evidence="1">FP105234-sp</strain>
    </source>
</reference>
<sequence>MVRFRCAIDTSLSGCPYGFSSSRTRRTLTRALSLACSFSPPSPVSPCPSSSVAHLLLTTPGPYAVCGSDVANDSSCSPSAVPASHGSPNVTFSSAQLVPMFRRVASSVTDVESSSVASSSRVRLEDMPVRPVLRWACPGPLPLRNRNL</sequence>
<evidence type="ECO:0000313" key="2">
    <source>
        <dbReference type="Proteomes" id="UP000814033"/>
    </source>
</evidence>
<dbReference type="EMBL" id="MU276250">
    <property type="protein sequence ID" value="KAI0039902.1"/>
    <property type="molecule type" value="Genomic_DNA"/>
</dbReference>
<evidence type="ECO:0000313" key="1">
    <source>
        <dbReference type="EMBL" id="KAI0039902.1"/>
    </source>
</evidence>
<keyword evidence="2" id="KW-1185">Reference proteome</keyword>
<reference evidence="1" key="1">
    <citation type="submission" date="2021-02" db="EMBL/GenBank/DDBJ databases">
        <authorList>
            <consortium name="DOE Joint Genome Institute"/>
            <person name="Ahrendt S."/>
            <person name="Looney B.P."/>
            <person name="Miyauchi S."/>
            <person name="Morin E."/>
            <person name="Drula E."/>
            <person name="Courty P.E."/>
            <person name="Chicoki N."/>
            <person name="Fauchery L."/>
            <person name="Kohler A."/>
            <person name="Kuo A."/>
            <person name="Labutti K."/>
            <person name="Pangilinan J."/>
            <person name="Lipzen A."/>
            <person name="Riley R."/>
            <person name="Andreopoulos W."/>
            <person name="He G."/>
            <person name="Johnson J."/>
            <person name="Barry K.W."/>
            <person name="Grigoriev I.V."/>
            <person name="Nagy L."/>
            <person name="Hibbett D."/>
            <person name="Henrissat B."/>
            <person name="Matheny P.B."/>
            <person name="Labbe J."/>
            <person name="Martin F."/>
        </authorList>
    </citation>
    <scope>NUCLEOTIDE SEQUENCE</scope>
    <source>
        <strain evidence="1">FP105234-sp</strain>
    </source>
</reference>
<accession>A0ACB8R7N0</accession>
<protein>
    <submittedName>
        <fullName evidence="1">Uncharacterized protein</fullName>
    </submittedName>
</protein>